<dbReference type="InterPro" id="IPR051807">
    <property type="entry name" value="Sec-metab_biosynth-assoc"/>
</dbReference>
<evidence type="ECO:0000313" key="2">
    <source>
        <dbReference type="EMBL" id="KAJ7103159.1"/>
    </source>
</evidence>
<dbReference type="PANTHER" id="PTHR33606">
    <property type="entry name" value="PROTEIN YCII"/>
    <property type="match status" value="1"/>
</dbReference>
<evidence type="ECO:0000259" key="1">
    <source>
        <dbReference type="Pfam" id="PF03795"/>
    </source>
</evidence>
<gene>
    <name evidence="2" type="ORF">B0H15DRAFT_811206</name>
</gene>
<protein>
    <recommendedName>
        <fullName evidence="1">YCII-related domain-containing protein</fullName>
    </recommendedName>
</protein>
<dbReference type="InterPro" id="IPR005545">
    <property type="entry name" value="YCII"/>
</dbReference>
<dbReference type="PANTHER" id="PTHR33606:SF3">
    <property type="entry name" value="PROTEIN YCII"/>
    <property type="match status" value="1"/>
</dbReference>
<organism evidence="2 3">
    <name type="scientific">Mycena belliarum</name>
    <dbReference type="NCBI Taxonomy" id="1033014"/>
    <lineage>
        <taxon>Eukaryota</taxon>
        <taxon>Fungi</taxon>
        <taxon>Dikarya</taxon>
        <taxon>Basidiomycota</taxon>
        <taxon>Agaricomycotina</taxon>
        <taxon>Agaricomycetes</taxon>
        <taxon>Agaricomycetidae</taxon>
        <taxon>Agaricales</taxon>
        <taxon>Marasmiineae</taxon>
        <taxon>Mycenaceae</taxon>
        <taxon>Mycena</taxon>
    </lineage>
</organism>
<dbReference type="Pfam" id="PF03795">
    <property type="entry name" value="YCII"/>
    <property type="match status" value="1"/>
</dbReference>
<accession>A0AAD6XVX2</accession>
<comment type="caution">
    <text evidence="2">The sequence shown here is derived from an EMBL/GenBank/DDBJ whole genome shotgun (WGS) entry which is preliminary data.</text>
</comment>
<name>A0AAD6XVX2_9AGAR</name>
<feature type="domain" description="YCII-related" evidence="1">
    <location>
        <begin position="14"/>
        <end position="97"/>
    </location>
</feature>
<dbReference type="Gene3D" id="3.30.70.1060">
    <property type="entry name" value="Dimeric alpha+beta barrel"/>
    <property type="match status" value="1"/>
</dbReference>
<dbReference type="SUPFAM" id="SSF54909">
    <property type="entry name" value="Dimeric alpha+beta barrel"/>
    <property type="match status" value="1"/>
</dbReference>
<dbReference type="InterPro" id="IPR011008">
    <property type="entry name" value="Dimeric_a/b-barrel"/>
</dbReference>
<dbReference type="Proteomes" id="UP001222325">
    <property type="component" value="Unassembled WGS sequence"/>
</dbReference>
<dbReference type="AlphaFoldDB" id="A0AAD6XVX2"/>
<sequence length="110" mass="11986">MARKFAFFGPYITTPSAKELRSRLLAAHREALQAKKAAGVLKLGGPFYNDGGEGEGAADRAFGGSFLLLEAESYAAALEIIKGDEYYIHGLWDVPNIKLVEYSPGPEYPF</sequence>
<reference evidence="2" key="1">
    <citation type="submission" date="2023-03" db="EMBL/GenBank/DDBJ databases">
        <title>Massive genome expansion in bonnet fungi (Mycena s.s.) driven by repeated elements and novel gene families across ecological guilds.</title>
        <authorList>
            <consortium name="Lawrence Berkeley National Laboratory"/>
            <person name="Harder C.B."/>
            <person name="Miyauchi S."/>
            <person name="Viragh M."/>
            <person name="Kuo A."/>
            <person name="Thoen E."/>
            <person name="Andreopoulos B."/>
            <person name="Lu D."/>
            <person name="Skrede I."/>
            <person name="Drula E."/>
            <person name="Henrissat B."/>
            <person name="Morin E."/>
            <person name="Kohler A."/>
            <person name="Barry K."/>
            <person name="LaButti K."/>
            <person name="Morin E."/>
            <person name="Salamov A."/>
            <person name="Lipzen A."/>
            <person name="Mereny Z."/>
            <person name="Hegedus B."/>
            <person name="Baldrian P."/>
            <person name="Stursova M."/>
            <person name="Weitz H."/>
            <person name="Taylor A."/>
            <person name="Grigoriev I.V."/>
            <person name="Nagy L.G."/>
            <person name="Martin F."/>
            <person name="Kauserud H."/>
        </authorList>
    </citation>
    <scope>NUCLEOTIDE SEQUENCE</scope>
    <source>
        <strain evidence="2">CBHHK173m</strain>
    </source>
</reference>
<keyword evidence="3" id="KW-1185">Reference proteome</keyword>
<dbReference type="EMBL" id="JARJCN010000002">
    <property type="protein sequence ID" value="KAJ7103159.1"/>
    <property type="molecule type" value="Genomic_DNA"/>
</dbReference>
<proteinExistence type="predicted"/>
<evidence type="ECO:0000313" key="3">
    <source>
        <dbReference type="Proteomes" id="UP001222325"/>
    </source>
</evidence>